<evidence type="ECO:0000259" key="1">
    <source>
        <dbReference type="Pfam" id="PF00535"/>
    </source>
</evidence>
<dbReference type="CDD" id="cd00761">
    <property type="entry name" value="Glyco_tranf_GTA_type"/>
    <property type="match status" value="1"/>
</dbReference>
<dbReference type="EMBL" id="CP091508">
    <property type="protein sequence ID" value="UOO81744.1"/>
    <property type="molecule type" value="Genomic_DNA"/>
</dbReference>
<dbReference type="Gene3D" id="3.90.550.10">
    <property type="entry name" value="Spore Coat Polysaccharide Biosynthesis Protein SpsA, Chain A"/>
    <property type="match status" value="1"/>
</dbReference>
<evidence type="ECO:0000313" key="2">
    <source>
        <dbReference type="EMBL" id="UOO81744.1"/>
    </source>
</evidence>
<dbReference type="InterPro" id="IPR001173">
    <property type="entry name" value="Glyco_trans_2-like"/>
</dbReference>
<reference evidence="2 3" key="1">
    <citation type="journal article" date="2022" name="Res Sq">
        <title>Evolution of multicellular longitudinally dividing oral cavity symbionts (Neisseriaceae).</title>
        <authorList>
            <person name="Nyongesa S."/>
            <person name="Weber P."/>
            <person name="Bernet E."/>
            <person name="Pullido F."/>
            <person name="Nieckarz M."/>
            <person name="Delaby M."/>
            <person name="Nieves C."/>
            <person name="Viehboeck T."/>
            <person name="Krause N."/>
            <person name="Rivera-Millot A."/>
            <person name="Nakamura A."/>
            <person name="Vischer N."/>
            <person name="VanNieuwenhze M."/>
            <person name="Brun Y."/>
            <person name="Cava F."/>
            <person name="Bulgheresi S."/>
            <person name="Veyrier F."/>
        </authorList>
    </citation>
    <scope>NUCLEOTIDE SEQUENCE [LARGE SCALE GENOMIC DNA]</scope>
    <source>
        <strain evidence="2 3">CCUG 63373m</strain>
    </source>
</reference>
<keyword evidence="3" id="KW-1185">Reference proteome</keyword>
<sequence>MLYLFRQLHRKQQIHKGKFLPIAAYTHQSGHESAWLGYAYYRLCMYQSAAALSYQGRNWKNWLAYIVSLAACGQRKKARRITFKLLKTRLFGRKQKIALADSLAPFAPVLALAILEQVDKKPPALYAALLLRLGRKAEAQAVLTVALHSRWIQQKPELYLLAANATECSPQKQLNYANQFTEAYGLDTIHLKNNGKPFAACNLACHTTGAIDNGPLVTILVTAFRSAARIGYALDSLLQQTYRNIEIIVVDDASDDNTGAIVQTMAVQDMRLRYLKLPANIGTFAAKNMGIRLSRGIFVTCHDSDDWAHPRKIEYQLQPLLQNPALVYTTSQWLRVQDNGEYYARPVHPLMRLNPASPLFRKEIVLTKMGAWDWVRTGADSEFSERLKQVFGAKASVQIKKPLTFGAHRPDSLMTAPDTGYDAHGISETRLAYWEAWRNWQIACFAKGKIPKIPSDGLTLRPFPVPEKIMIDPENLQLCENHILSLVNSQPTSIGTY</sequence>
<protein>
    <submittedName>
        <fullName evidence="2">Glycosyltransferase family 2 protein</fullName>
    </submittedName>
</protein>
<proteinExistence type="predicted"/>
<dbReference type="Proteomes" id="UP000829817">
    <property type="component" value="Chromosome"/>
</dbReference>
<dbReference type="RefSeq" id="WP_244785013.1">
    <property type="nucleotide sequence ID" value="NZ_CP091508.1"/>
</dbReference>
<dbReference type="PANTHER" id="PTHR22916">
    <property type="entry name" value="GLYCOSYLTRANSFERASE"/>
    <property type="match status" value="1"/>
</dbReference>
<dbReference type="PANTHER" id="PTHR22916:SF3">
    <property type="entry name" value="UDP-GLCNAC:BETAGAL BETA-1,3-N-ACETYLGLUCOSAMINYLTRANSFERASE-LIKE PROTEIN 1"/>
    <property type="match status" value="1"/>
</dbReference>
<name>A0ABY4DUQ7_9NEIS</name>
<organism evidence="2 3">
    <name type="scientific">Uruburuella testudinis</name>
    <dbReference type="NCBI Taxonomy" id="1282863"/>
    <lineage>
        <taxon>Bacteria</taxon>
        <taxon>Pseudomonadati</taxon>
        <taxon>Pseudomonadota</taxon>
        <taxon>Betaproteobacteria</taxon>
        <taxon>Neisseriales</taxon>
        <taxon>Neisseriaceae</taxon>
        <taxon>Uruburuella</taxon>
    </lineage>
</organism>
<gene>
    <name evidence="2" type="ORF">LVJ83_12630</name>
</gene>
<dbReference type="Pfam" id="PF00535">
    <property type="entry name" value="Glycos_transf_2"/>
    <property type="match status" value="1"/>
</dbReference>
<accession>A0ABY4DUQ7</accession>
<dbReference type="SUPFAM" id="SSF53448">
    <property type="entry name" value="Nucleotide-diphospho-sugar transferases"/>
    <property type="match status" value="1"/>
</dbReference>
<feature type="domain" description="Glycosyltransferase 2-like" evidence="1">
    <location>
        <begin position="218"/>
        <end position="347"/>
    </location>
</feature>
<dbReference type="InterPro" id="IPR029044">
    <property type="entry name" value="Nucleotide-diphossugar_trans"/>
</dbReference>
<evidence type="ECO:0000313" key="3">
    <source>
        <dbReference type="Proteomes" id="UP000829817"/>
    </source>
</evidence>